<name>A0AAV4V3W4_CAEEX</name>
<reference evidence="2 3" key="1">
    <citation type="submission" date="2021-06" db="EMBL/GenBank/DDBJ databases">
        <title>Caerostris extrusa draft genome.</title>
        <authorList>
            <person name="Kono N."/>
            <person name="Arakawa K."/>
        </authorList>
    </citation>
    <scope>NUCLEOTIDE SEQUENCE [LARGE SCALE GENOMIC DNA]</scope>
</reference>
<comment type="caution">
    <text evidence="2">The sequence shown here is derived from an EMBL/GenBank/DDBJ whole genome shotgun (WGS) entry which is preliminary data.</text>
</comment>
<sequence>MFFNIPYPRAKSPRRILFKISGMLFLIGNFILFILTTASASTVEETSLEVGSQAHTLSESRGKSNFVQQRIMMFLEKGITLTVWRIAPIRRSLVFGIVGVILTYTFMFYGLSR</sequence>
<accession>A0AAV4V3W4</accession>
<gene>
    <name evidence="2" type="ORF">CEXT_344241</name>
</gene>
<protein>
    <submittedName>
        <fullName evidence="2">Uncharacterized protein</fullName>
    </submittedName>
</protein>
<keyword evidence="1" id="KW-0812">Transmembrane</keyword>
<organism evidence="2 3">
    <name type="scientific">Caerostris extrusa</name>
    <name type="common">Bark spider</name>
    <name type="synonym">Caerostris bankana</name>
    <dbReference type="NCBI Taxonomy" id="172846"/>
    <lineage>
        <taxon>Eukaryota</taxon>
        <taxon>Metazoa</taxon>
        <taxon>Ecdysozoa</taxon>
        <taxon>Arthropoda</taxon>
        <taxon>Chelicerata</taxon>
        <taxon>Arachnida</taxon>
        <taxon>Araneae</taxon>
        <taxon>Araneomorphae</taxon>
        <taxon>Entelegynae</taxon>
        <taxon>Araneoidea</taxon>
        <taxon>Araneidae</taxon>
        <taxon>Caerostris</taxon>
    </lineage>
</organism>
<keyword evidence="1" id="KW-1133">Transmembrane helix</keyword>
<dbReference type="Proteomes" id="UP001054945">
    <property type="component" value="Unassembled WGS sequence"/>
</dbReference>
<feature type="transmembrane region" description="Helical" evidence="1">
    <location>
        <begin position="93"/>
        <end position="111"/>
    </location>
</feature>
<keyword evidence="3" id="KW-1185">Reference proteome</keyword>
<dbReference type="AlphaFoldDB" id="A0AAV4V3W4"/>
<dbReference type="EMBL" id="BPLR01013872">
    <property type="protein sequence ID" value="GIY64384.1"/>
    <property type="molecule type" value="Genomic_DNA"/>
</dbReference>
<proteinExistence type="predicted"/>
<keyword evidence="1" id="KW-0472">Membrane</keyword>
<evidence type="ECO:0000256" key="1">
    <source>
        <dbReference type="SAM" id="Phobius"/>
    </source>
</evidence>
<evidence type="ECO:0000313" key="2">
    <source>
        <dbReference type="EMBL" id="GIY64384.1"/>
    </source>
</evidence>
<evidence type="ECO:0000313" key="3">
    <source>
        <dbReference type="Proteomes" id="UP001054945"/>
    </source>
</evidence>